<protein>
    <submittedName>
        <fullName evidence="2">Glycosyltransferase family 4 protein</fullName>
        <ecNumber evidence="2">2.4.-.-</ecNumber>
    </submittedName>
</protein>
<dbReference type="Pfam" id="PF00534">
    <property type="entry name" value="Glycos_transf_1"/>
    <property type="match status" value="1"/>
</dbReference>
<dbReference type="EMBL" id="JBHTLU010000024">
    <property type="protein sequence ID" value="MFD1222321.1"/>
    <property type="molecule type" value="Genomic_DNA"/>
</dbReference>
<keyword evidence="2" id="KW-0808">Transferase</keyword>
<evidence type="ECO:0000313" key="3">
    <source>
        <dbReference type="Proteomes" id="UP001597180"/>
    </source>
</evidence>
<dbReference type="GO" id="GO:0016757">
    <property type="term" value="F:glycosyltransferase activity"/>
    <property type="evidence" value="ECO:0007669"/>
    <property type="project" value="UniProtKB-KW"/>
</dbReference>
<name>A0ABW3UPN1_9BACL</name>
<comment type="caution">
    <text evidence="2">The sequence shown here is derived from an EMBL/GenBank/DDBJ whole genome shotgun (WGS) entry which is preliminary data.</text>
</comment>
<dbReference type="Proteomes" id="UP001597180">
    <property type="component" value="Unassembled WGS sequence"/>
</dbReference>
<reference evidence="3" key="1">
    <citation type="journal article" date="2019" name="Int. J. Syst. Evol. Microbiol.">
        <title>The Global Catalogue of Microorganisms (GCM) 10K type strain sequencing project: providing services to taxonomists for standard genome sequencing and annotation.</title>
        <authorList>
            <consortium name="The Broad Institute Genomics Platform"/>
            <consortium name="The Broad Institute Genome Sequencing Center for Infectious Disease"/>
            <person name="Wu L."/>
            <person name="Ma J."/>
        </authorList>
    </citation>
    <scope>NUCLEOTIDE SEQUENCE [LARGE SCALE GENOMIC DNA]</scope>
    <source>
        <strain evidence="3">CCUG 53270</strain>
    </source>
</reference>
<dbReference type="EC" id="2.4.-.-" evidence="2"/>
<organism evidence="2 3">
    <name type="scientific">Paenibacillus vulneris</name>
    <dbReference type="NCBI Taxonomy" id="1133364"/>
    <lineage>
        <taxon>Bacteria</taxon>
        <taxon>Bacillati</taxon>
        <taxon>Bacillota</taxon>
        <taxon>Bacilli</taxon>
        <taxon>Bacillales</taxon>
        <taxon>Paenibacillaceae</taxon>
        <taxon>Paenibacillus</taxon>
    </lineage>
</organism>
<dbReference type="RefSeq" id="WP_345587413.1">
    <property type="nucleotide sequence ID" value="NZ_BAABJG010000008.1"/>
</dbReference>
<dbReference type="Gene3D" id="3.40.50.2000">
    <property type="entry name" value="Glycogen Phosphorylase B"/>
    <property type="match status" value="1"/>
</dbReference>
<keyword evidence="2" id="KW-0328">Glycosyltransferase</keyword>
<proteinExistence type="predicted"/>
<sequence>MKARKMAGAVKKMAAGKRVKRIRLRKRQPAKRKVLGLKKWPKPKQGRPSLKSPFSASIRGVNLIGFIRAETGIGESARLGARALVNTDIPFGIMNYTAKHDVRTEDTTWSYKEMDKAVYNTNIFHINGDMIKRAARHFGDRVTRNKYNIGYWHWELPEYPRVYCKGFDVVQEVWVPSTFVLDSVSMKSKVPVVRIPHGIEVGYQAELNRDYFGLPHGRFLFCSMYDTQSYHKRKNPLAAIEAFKRAFDHEAGVALVIKVNNPESKPGELDLLRQAAAGHHNIILLDRTMTRLEVNSLLQCIDCFVSLHRSEGFGLGLAEAMYLGKPVIGTNWSGNTDFMHPGNSCAVNYKLVDVGEYWGPYEAHQKWAEPDIDHAVEYMRRLVAHPEWRQMIAENGQHTIRSQYSPQVVGQMVKKRLIHLGLIQ</sequence>
<evidence type="ECO:0000313" key="2">
    <source>
        <dbReference type="EMBL" id="MFD1222321.1"/>
    </source>
</evidence>
<gene>
    <name evidence="2" type="ORF">ACFQ4B_19545</name>
</gene>
<dbReference type="PANTHER" id="PTHR46656">
    <property type="entry name" value="PUTATIVE-RELATED"/>
    <property type="match status" value="1"/>
</dbReference>
<dbReference type="CDD" id="cd03801">
    <property type="entry name" value="GT4_PimA-like"/>
    <property type="match status" value="1"/>
</dbReference>
<evidence type="ECO:0000259" key="1">
    <source>
        <dbReference type="Pfam" id="PF00534"/>
    </source>
</evidence>
<feature type="domain" description="Glycosyl transferase family 1" evidence="1">
    <location>
        <begin position="231"/>
        <end position="342"/>
    </location>
</feature>
<dbReference type="InterPro" id="IPR001296">
    <property type="entry name" value="Glyco_trans_1"/>
</dbReference>
<dbReference type="SUPFAM" id="SSF53756">
    <property type="entry name" value="UDP-Glycosyltransferase/glycogen phosphorylase"/>
    <property type="match status" value="1"/>
</dbReference>
<keyword evidence="3" id="KW-1185">Reference proteome</keyword>
<dbReference type="PANTHER" id="PTHR46656:SF3">
    <property type="entry name" value="PUTATIVE-RELATED"/>
    <property type="match status" value="1"/>
</dbReference>
<accession>A0ABW3UPN1</accession>